<evidence type="ECO:0000256" key="2">
    <source>
        <dbReference type="SAM" id="MobiDB-lite"/>
    </source>
</evidence>
<dbReference type="SUPFAM" id="SSF52540">
    <property type="entry name" value="P-loop containing nucleoside triphosphate hydrolases"/>
    <property type="match status" value="2"/>
</dbReference>
<feature type="compositionally biased region" description="Basic and acidic residues" evidence="2">
    <location>
        <begin position="300"/>
        <end position="313"/>
    </location>
</feature>
<evidence type="ECO:0000313" key="4">
    <source>
        <dbReference type="Proteomes" id="UP000481861"/>
    </source>
</evidence>
<dbReference type="CDD" id="cd00882">
    <property type="entry name" value="Ras_like_GTPase"/>
    <property type="match status" value="1"/>
</dbReference>
<dbReference type="EMBL" id="JAADJZ010000009">
    <property type="protein sequence ID" value="KAF2872789.1"/>
    <property type="molecule type" value="Genomic_DNA"/>
</dbReference>
<dbReference type="Proteomes" id="UP000481861">
    <property type="component" value="Unassembled WGS sequence"/>
</dbReference>
<dbReference type="AlphaFoldDB" id="A0A7C8I7S0"/>
<accession>A0A7C8I7S0</accession>
<evidence type="ECO:0008006" key="5">
    <source>
        <dbReference type="Google" id="ProtNLM"/>
    </source>
</evidence>
<gene>
    <name evidence="3" type="ORF">BDV95DRAFT_492003</name>
</gene>
<feature type="compositionally biased region" description="Basic and acidic residues" evidence="2">
    <location>
        <begin position="335"/>
        <end position="347"/>
    </location>
</feature>
<feature type="region of interest" description="Disordered" evidence="2">
    <location>
        <begin position="300"/>
        <end position="374"/>
    </location>
</feature>
<keyword evidence="4" id="KW-1185">Reference proteome</keyword>
<name>A0A7C8I7S0_9PLEO</name>
<organism evidence="3 4">
    <name type="scientific">Massariosphaeria phaeospora</name>
    <dbReference type="NCBI Taxonomy" id="100035"/>
    <lineage>
        <taxon>Eukaryota</taxon>
        <taxon>Fungi</taxon>
        <taxon>Dikarya</taxon>
        <taxon>Ascomycota</taxon>
        <taxon>Pezizomycotina</taxon>
        <taxon>Dothideomycetes</taxon>
        <taxon>Pleosporomycetidae</taxon>
        <taxon>Pleosporales</taxon>
        <taxon>Pleosporales incertae sedis</taxon>
        <taxon>Massariosphaeria</taxon>
    </lineage>
</organism>
<dbReference type="Gene3D" id="3.40.50.300">
    <property type="entry name" value="P-loop containing nucleotide triphosphate hydrolases"/>
    <property type="match status" value="1"/>
</dbReference>
<evidence type="ECO:0000313" key="3">
    <source>
        <dbReference type="EMBL" id="KAF2872789.1"/>
    </source>
</evidence>
<protein>
    <recommendedName>
        <fullName evidence="5">P-loop containing nucleoside triphosphate hydrolase protein</fullName>
    </recommendedName>
</protein>
<feature type="coiled-coil region" evidence="1">
    <location>
        <begin position="233"/>
        <end position="260"/>
    </location>
</feature>
<keyword evidence="1" id="KW-0175">Coiled coil</keyword>
<sequence>MPSNPRRIVYSLKLIAYIRAEDIVILVTGLTGSGKTSFINLLADRQSGVGTGLHSNSSIIQVVSCTLDDNDKNKVYLVDMQALDDEGPSDVEVLREVASWLKNSNLKLTGMLYLHPISAPRLHGKTTNNLRIFRKIYGDNALSNVIIVTTMWDIIQDVEVGDARETELISRDEFFRPWIASGSQVSRHNNTKVSASDIVHNLLGKQQTTLEIQYEMLHLGKQLKETKAGLELADVWERNRQNYLRELLRYESELEVARAKQEHELITDLEVAFITIEKKIQRLDSKVELLEVDAYQLHKERDDKESTEQRRIGQSDTAVDTPTEKVDEIAAGMHHSNEDGVKEKLKAEPSANVAESHRERPTENPVTKQDPIREIGRDDQMILVAGDTANSRWEFIKLAKRDGEELHTYSLPPYSISPAVPYRSELIRKCRGR</sequence>
<comment type="caution">
    <text evidence="3">The sequence shown here is derived from an EMBL/GenBank/DDBJ whole genome shotgun (WGS) entry which is preliminary data.</text>
</comment>
<dbReference type="OrthoDB" id="8954335at2759"/>
<proteinExistence type="predicted"/>
<dbReference type="InterPro" id="IPR027417">
    <property type="entry name" value="P-loop_NTPase"/>
</dbReference>
<reference evidence="3 4" key="1">
    <citation type="submission" date="2020-01" db="EMBL/GenBank/DDBJ databases">
        <authorList>
            <consortium name="DOE Joint Genome Institute"/>
            <person name="Haridas S."/>
            <person name="Albert R."/>
            <person name="Binder M."/>
            <person name="Bloem J."/>
            <person name="Labutti K."/>
            <person name="Salamov A."/>
            <person name="Andreopoulos B."/>
            <person name="Baker S.E."/>
            <person name="Barry K."/>
            <person name="Bills G."/>
            <person name="Bluhm B.H."/>
            <person name="Cannon C."/>
            <person name="Castanera R."/>
            <person name="Culley D.E."/>
            <person name="Daum C."/>
            <person name="Ezra D."/>
            <person name="Gonzalez J.B."/>
            <person name="Henrissat B."/>
            <person name="Kuo A."/>
            <person name="Liang C."/>
            <person name="Lipzen A."/>
            <person name="Lutzoni F."/>
            <person name="Magnuson J."/>
            <person name="Mondo S."/>
            <person name="Nolan M."/>
            <person name="Ohm R."/>
            <person name="Pangilinan J."/>
            <person name="Park H.-J.H."/>
            <person name="Ramirez L."/>
            <person name="Alfaro M."/>
            <person name="Sun H."/>
            <person name="Tritt A."/>
            <person name="Yoshinaga Y."/>
            <person name="Zwiers L.-H.L."/>
            <person name="Turgeon B.G."/>
            <person name="Goodwin S.B."/>
            <person name="Spatafora J.W."/>
            <person name="Crous P.W."/>
            <person name="Grigoriev I.V."/>
        </authorList>
    </citation>
    <scope>NUCLEOTIDE SEQUENCE [LARGE SCALE GENOMIC DNA]</scope>
    <source>
        <strain evidence="3 4">CBS 611.86</strain>
    </source>
</reference>
<evidence type="ECO:0000256" key="1">
    <source>
        <dbReference type="SAM" id="Coils"/>
    </source>
</evidence>